<name>A0A1Y5HY89_OSTTA</name>
<gene>
    <name evidence="1" type="ORF">BE221DRAFT_188038</name>
</gene>
<accession>A0A1Y5HY89</accession>
<evidence type="ECO:0000313" key="1">
    <source>
        <dbReference type="EMBL" id="OUS42221.1"/>
    </source>
</evidence>
<reference evidence="1" key="1">
    <citation type="submission" date="2017-04" db="EMBL/GenBank/DDBJ databases">
        <title>Population genomics of picophytoplankton unveils novel chromosome hypervariability.</title>
        <authorList>
            <consortium name="DOE Joint Genome Institute"/>
            <person name="Blanc-Mathieu R."/>
            <person name="Krasovec M."/>
            <person name="Hebrard M."/>
            <person name="Yau S."/>
            <person name="Desgranges E."/>
            <person name="Martin J."/>
            <person name="Schackwitz W."/>
            <person name="Kuo A."/>
            <person name="Salin G."/>
            <person name="Donnadieu C."/>
            <person name="Desdevises Y."/>
            <person name="Sanchez-Ferandin S."/>
            <person name="Moreau H."/>
            <person name="Rivals E."/>
            <person name="Grigoriev I.V."/>
            <person name="Grimsley N."/>
            <person name="Eyre-Walker A."/>
            <person name="Piganeau G."/>
        </authorList>
    </citation>
    <scope>NUCLEOTIDE SEQUENCE [LARGE SCALE GENOMIC DNA]</scope>
    <source>
        <strain evidence="1">RCC 1115</strain>
    </source>
</reference>
<proteinExistence type="predicted"/>
<dbReference type="AlphaFoldDB" id="A0A1Y5HY89"/>
<dbReference type="Proteomes" id="UP000195557">
    <property type="component" value="Unassembled WGS sequence"/>
</dbReference>
<dbReference type="EMBL" id="KZ155839">
    <property type="protein sequence ID" value="OUS42221.1"/>
    <property type="molecule type" value="Genomic_DNA"/>
</dbReference>
<sequence>MMPQITSEAPTPSPVVTGAKRTVVAGTVKSATSDVTRKEGAGDARFREDVRRFVGTTSL</sequence>
<protein>
    <submittedName>
        <fullName evidence="1">Uncharacterized protein</fullName>
    </submittedName>
</protein>
<organism evidence="1">
    <name type="scientific">Ostreococcus tauri</name>
    <name type="common">Marine green alga</name>
    <dbReference type="NCBI Taxonomy" id="70448"/>
    <lineage>
        <taxon>Eukaryota</taxon>
        <taxon>Viridiplantae</taxon>
        <taxon>Chlorophyta</taxon>
        <taxon>Mamiellophyceae</taxon>
        <taxon>Mamiellales</taxon>
        <taxon>Bathycoccaceae</taxon>
        <taxon>Ostreococcus</taxon>
    </lineage>
</organism>